<evidence type="ECO:0000313" key="2">
    <source>
        <dbReference type="Proteomes" id="UP000182058"/>
    </source>
</evidence>
<proteinExistence type="predicted"/>
<evidence type="ECO:0000313" key="1">
    <source>
        <dbReference type="EMBL" id="SDU62290.1"/>
    </source>
</evidence>
<protein>
    <submittedName>
        <fullName evidence="1">Uncharacterized protein</fullName>
    </submittedName>
</protein>
<gene>
    <name evidence="1" type="ORF">SAMN04490201_3216</name>
</gene>
<accession>A0ABY0VXT2</accession>
<keyword evidence="2" id="KW-1185">Reference proteome</keyword>
<dbReference type="Proteomes" id="UP000182058">
    <property type="component" value="Chromosome I"/>
</dbReference>
<sequence>MHSPHRWQINGHDKIGGRVIPKRLVSHGHALAALQNHIDHRVIDRRQHMLGDFSLNHGNSGDTRFGPAIFSLGRERPEFIKLIIHAWHADGRTRRLASKK</sequence>
<dbReference type="EMBL" id="LT629795">
    <property type="protein sequence ID" value="SDU62290.1"/>
    <property type="molecule type" value="Genomic_DNA"/>
</dbReference>
<organism evidence="1 2">
    <name type="scientific">Pseudomonas psychrophila</name>
    <dbReference type="NCBI Taxonomy" id="122355"/>
    <lineage>
        <taxon>Bacteria</taxon>
        <taxon>Pseudomonadati</taxon>
        <taxon>Pseudomonadota</taxon>
        <taxon>Gammaproteobacteria</taxon>
        <taxon>Pseudomonadales</taxon>
        <taxon>Pseudomonadaceae</taxon>
        <taxon>Pseudomonas</taxon>
    </lineage>
</organism>
<name>A0ABY0VXT2_9PSED</name>
<reference evidence="1 2" key="1">
    <citation type="submission" date="2016-10" db="EMBL/GenBank/DDBJ databases">
        <authorList>
            <person name="Varghese N."/>
            <person name="Submissions S."/>
        </authorList>
    </citation>
    <scope>NUCLEOTIDE SEQUENCE [LARGE SCALE GENOMIC DNA]</scope>
    <source>
        <strain evidence="1 2">BS3667</strain>
    </source>
</reference>